<dbReference type="GO" id="GO:0005737">
    <property type="term" value="C:cytoplasm"/>
    <property type="evidence" value="ECO:0007669"/>
    <property type="project" value="TreeGrafter"/>
</dbReference>
<dbReference type="PROSITE" id="PS50011">
    <property type="entry name" value="PROTEIN_KINASE_DOM"/>
    <property type="match status" value="1"/>
</dbReference>
<keyword evidence="2" id="KW-0418">Kinase</keyword>
<dbReference type="GO" id="GO:0010506">
    <property type="term" value="P:regulation of autophagy"/>
    <property type="evidence" value="ECO:0007669"/>
    <property type="project" value="InterPro"/>
</dbReference>
<gene>
    <name evidence="2" type="primary">LOC113791316</name>
</gene>
<dbReference type="InterPro" id="IPR011009">
    <property type="entry name" value="Kinase-like_dom_sf"/>
</dbReference>
<dbReference type="GeneID" id="113791316"/>
<dbReference type="PROSITE" id="PS00108">
    <property type="entry name" value="PROTEIN_KINASE_ST"/>
    <property type="match status" value="1"/>
</dbReference>
<sequence length="390" mass="45148">MGLSESSLSRFSSSTSSSGSSLRSSSRSASRQSERRRRFSFRREEKPSSRKPKLVHRDVTRFYEIPFGPFKKPEDVLKSFGYELDRELDRGAFGVVYIAKDVRKEKKVACKQIEMNLACHRDAFEENKNELLTIERVRHAYVIKVYCHFVVQGNGFKRMYIFMALADGGNLYKFLKNRNQIITEYQCRLYFAQILCGLNHMHSVGIAHRDIKPQNVLLCSNPNSISGDYTLVVTDFGLSKVVTNEEQLAMSICGTPVFMAPELLQAQPYNPFSADVWALGITLFQMLSLELPFNYHQPQEIIIQAMMEKRILFESSFRKTKQPSSEFKQLILSMLEPNPKLRIRMIQITRIQWIIREYSMAESFCRSIRSKHVQHNININNVNNINNIAN</sequence>
<dbReference type="Pfam" id="PF00069">
    <property type="entry name" value="Pkinase"/>
    <property type="match status" value="1"/>
</dbReference>
<dbReference type="PANTHER" id="PTHR24348:SF68">
    <property type="entry name" value="SERINE_THREONINE-PROTEIN KINASE ATG1C"/>
    <property type="match status" value="1"/>
</dbReference>
<dbReference type="InterPro" id="IPR000719">
    <property type="entry name" value="Prot_kinase_dom"/>
</dbReference>
<dbReference type="SMART" id="SM00220">
    <property type="entry name" value="S_TKc"/>
    <property type="match status" value="1"/>
</dbReference>
<dbReference type="InParanoid" id="A0A6P6XY58"/>
<evidence type="ECO:0000313" key="2">
    <source>
        <dbReference type="RefSeq" id="XP_027196879.1"/>
    </source>
</evidence>
<dbReference type="OrthoDB" id="248923at2759"/>
<dbReference type="InterPro" id="IPR008271">
    <property type="entry name" value="Ser/Thr_kinase_AS"/>
</dbReference>
<dbReference type="InterPro" id="IPR045269">
    <property type="entry name" value="Atg1-like"/>
</dbReference>
<organism evidence="1 2">
    <name type="scientific">Dermatophagoides pteronyssinus</name>
    <name type="common">European house dust mite</name>
    <dbReference type="NCBI Taxonomy" id="6956"/>
    <lineage>
        <taxon>Eukaryota</taxon>
        <taxon>Metazoa</taxon>
        <taxon>Ecdysozoa</taxon>
        <taxon>Arthropoda</taxon>
        <taxon>Chelicerata</taxon>
        <taxon>Arachnida</taxon>
        <taxon>Acari</taxon>
        <taxon>Acariformes</taxon>
        <taxon>Sarcoptiformes</taxon>
        <taxon>Astigmata</taxon>
        <taxon>Psoroptidia</taxon>
        <taxon>Analgoidea</taxon>
        <taxon>Pyroglyphidae</taxon>
        <taxon>Dermatophagoidinae</taxon>
        <taxon>Dermatophagoides</taxon>
    </lineage>
</organism>
<dbReference type="GO" id="GO:0006914">
    <property type="term" value="P:autophagy"/>
    <property type="evidence" value="ECO:0007669"/>
    <property type="project" value="UniProtKB-ARBA"/>
</dbReference>
<dbReference type="Gene3D" id="1.10.510.10">
    <property type="entry name" value="Transferase(Phosphotransferase) domain 1"/>
    <property type="match status" value="1"/>
</dbReference>
<dbReference type="FunFam" id="1.10.510.10:FF:000571">
    <property type="entry name" value="Maternal embryonic leucine zipper kinase"/>
    <property type="match status" value="1"/>
</dbReference>
<dbReference type="GO" id="GO:0005524">
    <property type="term" value="F:ATP binding"/>
    <property type="evidence" value="ECO:0007669"/>
    <property type="project" value="UniProtKB-KW"/>
</dbReference>
<dbReference type="AlphaFoldDB" id="A0A6P6XY58"/>
<dbReference type="OMA" id="VYYLHAM"/>
<dbReference type="Proteomes" id="UP000515146">
    <property type="component" value="Unplaced"/>
</dbReference>
<dbReference type="SUPFAM" id="SSF56112">
    <property type="entry name" value="Protein kinase-like (PK-like)"/>
    <property type="match status" value="1"/>
</dbReference>
<dbReference type="RefSeq" id="XP_027196879.1">
    <property type="nucleotide sequence ID" value="XM_027341078.1"/>
</dbReference>
<dbReference type="GO" id="GO:0004674">
    <property type="term" value="F:protein serine/threonine kinase activity"/>
    <property type="evidence" value="ECO:0007669"/>
    <property type="project" value="InterPro"/>
</dbReference>
<protein>
    <submittedName>
        <fullName evidence="2">Probable spindle assembly checkpoint kinase homolog</fullName>
    </submittedName>
</protein>
<reference evidence="2" key="1">
    <citation type="submission" date="2025-08" db="UniProtKB">
        <authorList>
            <consortium name="RefSeq"/>
        </authorList>
    </citation>
    <scope>IDENTIFICATION</scope>
    <source>
        <strain evidence="2">Airmid</strain>
    </source>
</reference>
<dbReference type="PANTHER" id="PTHR24348">
    <property type="entry name" value="SERINE/THREONINE-PROTEIN KINASE UNC-51-RELATED"/>
    <property type="match status" value="1"/>
</dbReference>
<keyword evidence="1" id="KW-1185">Reference proteome</keyword>
<name>A0A6P6XY58_DERPT</name>
<evidence type="ECO:0000313" key="1">
    <source>
        <dbReference type="Proteomes" id="UP000515146"/>
    </source>
</evidence>
<keyword evidence="2" id="KW-0808">Transferase</keyword>
<proteinExistence type="predicted"/>
<dbReference type="KEGG" id="dpte:113791316"/>
<accession>A0A6P6XY58</accession>